<name>A0A0C9YA99_9AGAR</name>
<proteinExistence type="predicted"/>
<keyword evidence="2" id="KW-1185">Reference proteome</keyword>
<organism evidence="1 2">
    <name type="scientific">Laccaria amethystina LaAM-08-1</name>
    <dbReference type="NCBI Taxonomy" id="1095629"/>
    <lineage>
        <taxon>Eukaryota</taxon>
        <taxon>Fungi</taxon>
        <taxon>Dikarya</taxon>
        <taxon>Basidiomycota</taxon>
        <taxon>Agaricomycotina</taxon>
        <taxon>Agaricomycetes</taxon>
        <taxon>Agaricomycetidae</taxon>
        <taxon>Agaricales</taxon>
        <taxon>Agaricineae</taxon>
        <taxon>Hydnangiaceae</taxon>
        <taxon>Laccaria</taxon>
    </lineage>
</organism>
<dbReference type="InterPro" id="IPR046670">
    <property type="entry name" value="DUF6540"/>
</dbReference>
<dbReference type="AlphaFoldDB" id="A0A0C9YA99"/>
<dbReference type="Proteomes" id="UP000054477">
    <property type="component" value="Unassembled WGS sequence"/>
</dbReference>
<dbReference type="OrthoDB" id="37659at2759"/>
<evidence type="ECO:0000313" key="2">
    <source>
        <dbReference type="Proteomes" id="UP000054477"/>
    </source>
</evidence>
<accession>A0A0C9YA99</accession>
<protein>
    <submittedName>
        <fullName evidence="1">Unplaced genomic scaffold K443scaffold_14, whole genome shotgun sequence</fullName>
    </submittedName>
</protein>
<gene>
    <name evidence="1" type="ORF">K443DRAFT_673728</name>
</gene>
<dbReference type="HOGENOM" id="CLU_116351_2_0_1"/>
<dbReference type="Pfam" id="PF20174">
    <property type="entry name" value="DUF6540"/>
    <property type="match status" value="1"/>
</dbReference>
<reference evidence="1 2" key="1">
    <citation type="submission" date="2014-04" db="EMBL/GenBank/DDBJ databases">
        <authorList>
            <consortium name="DOE Joint Genome Institute"/>
            <person name="Kuo A."/>
            <person name="Kohler A."/>
            <person name="Nagy L.G."/>
            <person name="Floudas D."/>
            <person name="Copeland A."/>
            <person name="Barry K.W."/>
            <person name="Cichocki N."/>
            <person name="Veneault-Fourrey C."/>
            <person name="LaButti K."/>
            <person name="Lindquist E.A."/>
            <person name="Lipzen A."/>
            <person name="Lundell T."/>
            <person name="Morin E."/>
            <person name="Murat C."/>
            <person name="Sun H."/>
            <person name="Tunlid A."/>
            <person name="Henrissat B."/>
            <person name="Grigoriev I.V."/>
            <person name="Hibbett D.S."/>
            <person name="Martin F."/>
            <person name="Nordberg H.P."/>
            <person name="Cantor M.N."/>
            <person name="Hua S.X."/>
        </authorList>
    </citation>
    <scope>NUCLEOTIDE SEQUENCE [LARGE SCALE GENOMIC DNA]</scope>
    <source>
        <strain evidence="1 2">LaAM-08-1</strain>
    </source>
</reference>
<reference evidence="2" key="2">
    <citation type="submission" date="2015-01" db="EMBL/GenBank/DDBJ databases">
        <title>Evolutionary Origins and Diversification of the Mycorrhizal Mutualists.</title>
        <authorList>
            <consortium name="DOE Joint Genome Institute"/>
            <consortium name="Mycorrhizal Genomics Consortium"/>
            <person name="Kohler A."/>
            <person name="Kuo A."/>
            <person name="Nagy L.G."/>
            <person name="Floudas D."/>
            <person name="Copeland A."/>
            <person name="Barry K.W."/>
            <person name="Cichocki N."/>
            <person name="Veneault-Fourrey C."/>
            <person name="LaButti K."/>
            <person name="Lindquist E.A."/>
            <person name="Lipzen A."/>
            <person name="Lundell T."/>
            <person name="Morin E."/>
            <person name="Murat C."/>
            <person name="Riley R."/>
            <person name="Ohm R."/>
            <person name="Sun H."/>
            <person name="Tunlid A."/>
            <person name="Henrissat B."/>
            <person name="Grigoriev I.V."/>
            <person name="Hibbett D.S."/>
            <person name="Martin F."/>
        </authorList>
    </citation>
    <scope>NUCLEOTIDE SEQUENCE [LARGE SCALE GENOMIC DNA]</scope>
    <source>
        <strain evidence="2">LaAM-08-1</strain>
    </source>
</reference>
<sequence length="157" mass="18003">MPHSDSLLPLLVAQFELKGHPRRTEHWRLVALASPSTIHIFEVRGNTDSYTYVPEFNFQTPLDKISSYRGGCHIGNLPEGSLEAVKEKLTQVHIVKYNSSWDCQVWVMEAIKLLKEDGYIFPHVTEGNVRLELAEDMNLWQEAEDTVDERLLADARL</sequence>
<dbReference type="EMBL" id="KN838549">
    <property type="protein sequence ID" value="KIK07172.1"/>
    <property type="molecule type" value="Genomic_DNA"/>
</dbReference>
<evidence type="ECO:0000313" key="1">
    <source>
        <dbReference type="EMBL" id="KIK07172.1"/>
    </source>
</evidence>